<evidence type="ECO:0000313" key="3">
    <source>
        <dbReference type="Proteomes" id="UP001189624"/>
    </source>
</evidence>
<protein>
    <submittedName>
        <fullName evidence="2">Uncharacterized protein</fullName>
    </submittedName>
</protein>
<dbReference type="Proteomes" id="UP001189624">
    <property type="component" value="Chromosome 3"/>
</dbReference>
<accession>A0AA86VGF5</accession>
<proteinExistence type="predicted"/>
<name>A0AA86VGF5_9FABA</name>
<feature type="compositionally biased region" description="Polar residues" evidence="1">
    <location>
        <begin position="14"/>
        <end position="31"/>
    </location>
</feature>
<evidence type="ECO:0000313" key="2">
    <source>
        <dbReference type="EMBL" id="CAJ1941767.1"/>
    </source>
</evidence>
<keyword evidence="3" id="KW-1185">Reference proteome</keyword>
<gene>
    <name evidence="2" type="ORF">AYBTSS11_LOCUS10462</name>
</gene>
<dbReference type="Gramene" id="rna-AYBTSS11_LOCUS10462">
    <property type="protein sequence ID" value="CAJ1941767.1"/>
    <property type="gene ID" value="gene-AYBTSS11_LOCUS10462"/>
</dbReference>
<feature type="region of interest" description="Disordered" evidence="1">
    <location>
        <begin position="1"/>
        <end position="69"/>
    </location>
</feature>
<reference evidence="2" key="1">
    <citation type="submission" date="2023-10" db="EMBL/GenBank/DDBJ databases">
        <authorList>
            <person name="Domelevo Entfellner J.-B."/>
        </authorList>
    </citation>
    <scope>NUCLEOTIDE SEQUENCE</scope>
</reference>
<sequence>MEQCQTLYEMGKEQLSNMNMKERTQNTTSTTKGHDTTRQKTLTLNPNVKPHKSLRQKKQNQPVREEEYGERSELCEVLKGCEHGLSAGVGRFEWVKFD</sequence>
<dbReference type="AlphaFoldDB" id="A0AA86VGF5"/>
<organism evidence="2 3">
    <name type="scientific">Sphenostylis stenocarpa</name>
    <dbReference type="NCBI Taxonomy" id="92480"/>
    <lineage>
        <taxon>Eukaryota</taxon>
        <taxon>Viridiplantae</taxon>
        <taxon>Streptophyta</taxon>
        <taxon>Embryophyta</taxon>
        <taxon>Tracheophyta</taxon>
        <taxon>Spermatophyta</taxon>
        <taxon>Magnoliopsida</taxon>
        <taxon>eudicotyledons</taxon>
        <taxon>Gunneridae</taxon>
        <taxon>Pentapetalae</taxon>
        <taxon>rosids</taxon>
        <taxon>fabids</taxon>
        <taxon>Fabales</taxon>
        <taxon>Fabaceae</taxon>
        <taxon>Papilionoideae</taxon>
        <taxon>50 kb inversion clade</taxon>
        <taxon>NPAAA clade</taxon>
        <taxon>indigoferoid/millettioid clade</taxon>
        <taxon>Phaseoleae</taxon>
        <taxon>Sphenostylis</taxon>
    </lineage>
</organism>
<dbReference type="EMBL" id="OY731400">
    <property type="protein sequence ID" value="CAJ1941767.1"/>
    <property type="molecule type" value="Genomic_DNA"/>
</dbReference>
<evidence type="ECO:0000256" key="1">
    <source>
        <dbReference type="SAM" id="MobiDB-lite"/>
    </source>
</evidence>
<feature type="compositionally biased region" description="Basic residues" evidence="1">
    <location>
        <begin position="49"/>
        <end position="58"/>
    </location>
</feature>